<dbReference type="SUPFAM" id="SSF56112">
    <property type="entry name" value="Protein kinase-like (PK-like)"/>
    <property type="match status" value="1"/>
</dbReference>
<dbReference type="SMART" id="SM00220">
    <property type="entry name" value="S_TKc"/>
    <property type="match status" value="1"/>
</dbReference>
<dbReference type="Gene3D" id="3.30.200.20">
    <property type="entry name" value="Phosphorylase Kinase, domain 1"/>
    <property type="match status" value="1"/>
</dbReference>
<comment type="caution">
    <text evidence="4">The sequence shown here is derived from an EMBL/GenBank/DDBJ whole genome shotgun (WGS) entry which is preliminary data.</text>
</comment>
<sequence>MNVLKPLDQEAVLIRPPQTDQSTNYSLSNHSLSNPQSQHPILHSPTPLAAMPHQAIFFDEGPGFIFVKPLGEGVYGSASLVSCVKDGKYYIRKEDLRTDERLDCRKPNQEVRNALLAGHIEGTAKVQGWANHQNARNGKKFTVTYWDYYTGGTLAELIARSRKARTTIPELWIAFWASEMLGIILDIHKAGVSHRDGHLNNWFLTSRDSNDLPLIGLGDFGLSRRQGTCRDWLDTCRQDFEFIYHNIDSLLEGRRDQTGLHDLVQNLRFYVRRSQDVRSLQQHMSMLKDSATAMLRKGCRRPVNRQQNLFKEGIPFGRGTISLGFWPYKDPYDPRIKTLKSYMVAEVLDRATFKLKGRPREVSGGYSVVGTGNWTQKGTCRTKVIR</sequence>
<evidence type="ECO:0000256" key="1">
    <source>
        <dbReference type="PROSITE-ProRule" id="PRU10141"/>
    </source>
</evidence>
<feature type="region of interest" description="Disordered" evidence="2">
    <location>
        <begin position="17"/>
        <end position="42"/>
    </location>
</feature>
<evidence type="ECO:0000259" key="3">
    <source>
        <dbReference type="PROSITE" id="PS50011"/>
    </source>
</evidence>
<name>A0ABR0K3Y8_9EURO</name>
<gene>
    <name evidence="4" type="ORF">LTR24_007167</name>
</gene>
<dbReference type="InterPro" id="IPR011009">
    <property type="entry name" value="Kinase-like_dom_sf"/>
</dbReference>
<organism evidence="4 5">
    <name type="scientific">Lithohypha guttulata</name>
    <dbReference type="NCBI Taxonomy" id="1690604"/>
    <lineage>
        <taxon>Eukaryota</taxon>
        <taxon>Fungi</taxon>
        <taxon>Dikarya</taxon>
        <taxon>Ascomycota</taxon>
        <taxon>Pezizomycotina</taxon>
        <taxon>Eurotiomycetes</taxon>
        <taxon>Chaetothyriomycetidae</taxon>
        <taxon>Chaetothyriales</taxon>
        <taxon>Trichomeriaceae</taxon>
        <taxon>Lithohypha</taxon>
    </lineage>
</organism>
<keyword evidence="1" id="KW-0547">Nucleotide-binding</keyword>
<feature type="domain" description="Protein kinase" evidence="3">
    <location>
        <begin position="64"/>
        <end position="386"/>
    </location>
</feature>
<keyword evidence="1" id="KW-0067">ATP-binding</keyword>
<evidence type="ECO:0000256" key="2">
    <source>
        <dbReference type="SAM" id="MobiDB-lite"/>
    </source>
</evidence>
<proteinExistence type="predicted"/>
<evidence type="ECO:0000313" key="4">
    <source>
        <dbReference type="EMBL" id="KAK5086017.1"/>
    </source>
</evidence>
<evidence type="ECO:0000313" key="5">
    <source>
        <dbReference type="Proteomes" id="UP001345013"/>
    </source>
</evidence>
<dbReference type="EMBL" id="JAVRRG010000103">
    <property type="protein sequence ID" value="KAK5086017.1"/>
    <property type="molecule type" value="Genomic_DNA"/>
</dbReference>
<dbReference type="InterPro" id="IPR017441">
    <property type="entry name" value="Protein_kinase_ATP_BS"/>
</dbReference>
<dbReference type="PROSITE" id="PS00107">
    <property type="entry name" value="PROTEIN_KINASE_ATP"/>
    <property type="match status" value="1"/>
</dbReference>
<protein>
    <recommendedName>
        <fullName evidence="3">Protein kinase domain-containing protein</fullName>
    </recommendedName>
</protein>
<dbReference type="PROSITE" id="PS50011">
    <property type="entry name" value="PROTEIN_KINASE_DOM"/>
    <property type="match status" value="1"/>
</dbReference>
<feature type="binding site" evidence="1">
    <location>
        <position position="93"/>
    </location>
    <ligand>
        <name>ATP</name>
        <dbReference type="ChEBI" id="CHEBI:30616"/>
    </ligand>
</feature>
<accession>A0ABR0K3Y8</accession>
<dbReference type="InterPro" id="IPR000719">
    <property type="entry name" value="Prot_kinase_dom"/>
</dbReference>
<keyword evidence="5" id="KW-1185">Reference proteome</keyword>
<feature type="compositionally biased region" description="Polar residues" evidence="2">
    <location>
        <begin position="18"/>
        <end position="39"/>
    </location>
</feature>
<dbReference type="Gene3D" id="1.10.510.10">
    <property type="entry name" value="Transferase(Phosphotransferase) domain 1"/>
    <property type="match status" value="1"/>
</dbReference>
<reference evidence="4 5" key="1">
    <citation type="submission" date="2023-08" db="EMBL/GenBank/DDBJ databases">
        <title>Black Yeasts Isolated from many extreme environments.</title>
        <authorList>
            <person name="Coleine C."/>
            <person name="Stajich J.E."/>
            <person name="Selbmann L."/>
        </authorList>
    </citation>
    <scope>NUCLEOTIDE SEQUENCE [LARGE SCALE GENOMIC DNA]</scope>
    <source>
        <strain evidence="4 5">CCFEE 5885</strain>
    </source>
</reference>
<dbReference type="Proteomes" id="UP001345013">
    <property type="component" value="Unassembled WGS sequence"/>
</dbReference>